<dbReference type="InterPro" id="IPR055348">
    <property type="entry name" value="DctQ"/>
</dbReference>
<dbReference type="Proteomes" id="UP000294692">
    <property type="component" value="Unassembled WGS sequence"/>
</dbReference>
<sequence>MNALANNGERRPSHWFIRSMDRLNGWLVKLCGLAMIAMVVSVTVGILIRFIFSHLSMRVSAPWTEEVSRYLMIWTVFIGAGVASRTGKLIGVEALMLVLPAWLGRSVKYVSHVVSVAFYILLCWVGWQWLEFGQSQTSPVMQVPLAVVNTAMLCGAMLLILNTAALVLEVRLTGRDIRHANVDDEMETALEQAKEQQQ</sequence>
<keyword evidence="5 9" id="KW-0812">Transmembrane</keyword>
<evidence type="ECO:0000256" key="1">
    <source>
        <dbReference type="ARBA" id="ARBA00004429"/>
    </source>
</evidence>
<reference evidence="11 12" key="1">
    <citation type="submission" date="2019-03" db="EMBL/GenBank/DDBJ databases">
        <title>Genomic Encyclopedia of Type Strains, Phase IV (KMG-IV): sequencing the most valuable type-strain genomes for metagenomic binning, comparative biology and taxonomic classification.</title>
        <authorList>
            <person name="Goeker M."/>
        </authorList>
    </citation>
    <scope>NUCLEOTIDE SEQUENCE [LARGE SCALE GENOMIC DNA]</scope>
    <source>
        <strain evidence="11 12">DSM 100048</strain>
    </source>
</reference>
<evidence type="ECO:0000256" key="4">
    <source>
        <dbReference type="ARBA" id="ARBA00022519"/>
    </source>
</evidence>
<keyword evidence="6 9" id="KW-1133">Transmembrane helix</keyword>
<evidence type="ECO:0000259" key="10">
    <source>
        <dbReference type="Pfam" id="PF04290"/>
    </source>
</evidence>
<keyword evidence="4 9" id="KW-0997">Cell inner membrane</keyword>
<evidence type="ECO:0000256" key="2">
    <source>
        <dbReference type="ARBA" id="ARBA00022448"/>
    </source>
</evidence>
<organism evidence="11 12">
    <name type="scientific">Paracandidimonas soli</name>
    <dbReference type="NCBI Taxonomy" id="1917182"/>
    <lineage>
        <taxon>Bacteria</taxon>
        <taxon>Pseudomonadati</taxon>
        <taxon>Pseudomonadota</taxon>
        <taxon>Betaproteobacteria</taxon>
        <taxon>Burkholderiales</taxon>
        <taxon>Alcaligenaceae</taxon>
        <taxon>Paracandidimonas</taxon>
    </lineage>
</organism>
<keyword evidence="3" id="KW-1003">Cell membrane</keyword>
<evidence type="ECO:0000256" key="3">
    <source>
        <dbReference type="ARBA" id="ARBA00022475"/>
    </source>
</evidence>
<evidence type="ECO:0000256" key="9">
    <source>
        <dbReference type="RuleBase" id="RU369079"/>
    </source>
</evidence>
<evidence type="ECO:0000256" key="5">
    <source>
        <dbReference type="ARBA" id="ARBA00022692"/>
    </source>
</evidence>
<protein>
    <recommendedName>
        <fullName evidence="9">TRAP transporter small permease protein</fullName>
    </recommendedName>
</protein>
<gene>
    <name evidence="11" type="ORF">EV686_105130</name>
</gene>
<dbReference type="AlphaFoldDB" id="A0A4R3V508"/>
<evidence type="ECO:0000256" key="8">
    <source>
        <dbReference type="ARBA" id="ARBA00038436"/>
    </source>
</evidence>
<feature type="transmembrane region" description="Helical" evidence="9">
    <location>
        <begin position="26"/>
        <end position="52"/>
    </location>
</feature>
<evidence type="ECO:0000256" key="7">
    <source>
        <dbReference type="ARBA" id="ARBA00023136"/>
    </source>
</evidence>
<proteinExistence type="inferred from homology"/>
<comment type="caution">
    <text evidence="11">The sequence shown here is derived from an EMBL/GenBank/DDBJ whole genome shotgun (WGS) entry which is preliminary data.</text>
</comment>
<evidence type="ECO:0000313" key="11">
    <source>
        <dbReference type="EMBL" id="TCU98433.1"/>
    </source>
</evidence>
<evidence type="ECO:0000313" key="12">
    <source>
        <dbReference type="Proteomes" id="UP000294692"/>
    </source>
</evidence>
<comment type="subunit">
    <text evidence="9">The complex comprises the extracytoplasmic solute receptor protein and the two transmembrane proteins.</text>
</comment>
<keyword evidence="7 9" id="KW-0472">Membrane</keyword>
<dbReference type="GO" id="GO:0005886">
    <property type="term" value="C:plasma membrane"/>
    <property type="evidence" value="ECO:0007669"/>
    <property type="project" value="UniProtKB-SubCell"/>
</dbReference>
<comment type="similarity">
    <text evidence="8 9">Belongs to the TRAP transporter small permease family.</text>
</comment>
<keyword evidence="12" id="KW-1185">Reference proteome</keyword>
<feature type="transmembrane region" description="Helical" evidence="9">
    <location>
        <begin position="72"/>
        <end position="97"/>
    </location>
</feature>
<dbReference type="GO" id="GO:0022857">
    <property type="term" value="F:transmembrane transporter activity"/>
    <property type="evidence" value="ECO:0007669"/>
    <property type="project" value="UniProtKB-UniRule"/>
</dbReference>
<dbReference type="InterPro" id="IPR007387">
    <property type="entry name" value="TRAP_DctQ"/>
</dbReference>
<comment type="function">
    <text evidence="9">Part of the tripartite ATP-independent periplasmic (TRAP) transport system.</text>
</comment>
<accession>A0A4R3V508</accession>
<dbReference type="PANTHER" id="PTHR35011">
    <property type="entry name" value="2,3-DIKETO-L-GULONATE TRAP TRANSPORTER SMALL PERMEASE PROTEIN YIAM"/>
    <property type="match status" value="1"/>
</dbReference>
<dbReference type="Pfam" id="PF04290">
    <property type="entry name" value="DctQ"/>
    <property type="match status" value="1"/>
</dbReference>
<dbReference type="EMBL" id="SMBX01000005">
    <property type="protein sequence ID" value="TCU98433.1"/>
    <property type="molecule type" value="Genomic_DNA"/>
</dbReference>
<dbReference type="PANTHER" id="PTHR35011:SF2">
    <property type="entry name" value="2,3-DIKETO-L-GULONATE TRAP TRANSPORTER SMALL PERMEASE PROTEIN YIAM"/>
    <property type="match status" value="1"/>
</dbReference>
<feature type="domain" description="Tripartite ATP-independent periplasmic transporters DctQ component" evidence="10">
    <location>
        <begin position="38"/>
        <end position="169"/>
    </location>
</feature>
<name>A0A4R3V508_9BURK</name>
<dbReference type="RefSeq" id="WP_377748238.1">
    <property type="nucleotide sequence ID" value="NZ_JBHRVM010000001.1"/>
</dbReference>
<feature type="transmembrane region" description="Helical" evidence="9">
    <location>
        <begin position="109"/>
        <end position="127"/>
    </location>
</feature>
<evidence type="ECO:0000256" key="6">
    <source>
        <dbReference type="ARBA" id="ARBA00022989"/>
    </source>
</evidence>
<dbReference type="GO" id="GO:0015740">
    <property type="term" value="P:C4-dicarboxylate transport"/>
    <property type="evidence" value="ECO:0007669"/>
    <property type="project" value="TreeGrafter"/>
</dbReference>
<keyword evidence="2 9" id="KW-0813">Transport</keyword>
<comment type="subcellular location">
    <subcellularLocation>
        <location evidence="1 9">Cell inner membrane</location>
        <topology evidence="1 9">Multi-pass membrane protein</topology>
    </subcellularLocation>
</comment>
<feature type="transmembrane region" description="Helical" evidence="9">
    <location>
        <begin position="147"/>
        <end position="168"/>
    </location>
</feature>